<dbReference type="PROSITE" id="PS51085">
    <property type="entry name" value="2FE2S_FER_2"/>
    <property type="match status" value="1"/>
</dbReference>
<dbReference type="GO" id="GO:0051536">
    <property type="term" value="F:iron-sulfur cluster binding"/>
    <property type="evidence" value="ECO:0007669"/>
    <property type="project" value="InterPro"/>
</dbReference>
<name>A0A518IW34_9BACT</name>
<keyword evidence="3" id="KW-1185">Reference proteome</keyword>
<feature type="domain" description="2Fe-2S ferredoxin-type" evidence="1">
    <location>
        <begin position="2"/>
        <end position="99"/>
    </location>
</feature>
<sequence length="124" mass="13482">MPSIRYSNRTLSCDVGENLRKVLLRSKAPVYNGVARIVNCRGNGICGMCTVRLRGSVSWSSTYENALLRLIPGANSLGLRLACLCTVHGDVAVEKFGGTWGTDCDSQRHFGRKATSGDLPNQQH</sequence>
<proteinExistence type="predicted"/>
<dbReference type="Pfam" id="PF00111">
    <property type="entry name" value="Fer2"/>
    <property type="match status" value="1"/>
</dbReference>
<dbReference type="InterPro" id="IPR012675">
    <property type="entry name" value="Beta-grasp_dom_sf"/>
</dbReference>
<evidence type="ECO:0000313" key="3">
    <source>
        <dbReference type="Proteomes" id="UP000316770"/>
    </source>
</evidence>
<evidence type="ECO:0000259" key="1">
    <source>
        <dbReference type="PROSITE" id="PS51085"/>
    </source>
</evidence>
<gene>
    <name evidence="2" type="ORF">Mal33_33000</name>
</gene>
<dbReference type="AlphaFoldDB" id="A0A518IW34"/>
<reference evidence="2 3" key="1">
    <citation type="submission" date="2019-02" db="EMBL/GenBank/DDBJ databases">
        <title>Deep-cultivation of Planctomycetes and their phenomic and genomic characterization uncovers novel biology.</title>
        <authorList>
            <person name="Wiegand S."/>
            <person name="Jogler M."/>
            <person name="Boedeker C."/>
            <person name="Pinto D."/>
            <person name="Vollmers J."/>
            <person name="Rivas-Marin E."/>
            <person name="Kohn T."/>
            <person name="Peeters S.H."/>
            <person name="Heuer A."/>
            <person name="Rast P."/>
            <person name="Oberbeckmann S."/>
            <person name="Bunk B."/>
            <person name="Jeske O."/>
            <person name="Meyerdierks A."/>
            <person name="Storesund J.E."/>
            <person name="Kallscheuer N."/>
            <person name="Luecker S."/>
            <person name="Lage O.M."/>
            <person name="Pohl T."/>
            <person name="Merkel B.J."/>
            <person name="Hornburger P."/>
            <person name="Mueller R.-W."/>
            <person name="Bruemmer F."/>
            <person name="Labrenz M."/>
            <person name="Spormann A.M."/>
            <person name="Op den Camp H."/>
            <person name="Overmann J."/>
            <person name="Amann R."/>
            <person name="Jetten M.S.M."/>
            <person name="Mascher T."/>
            <person name="Medema M.H."/>
            <person name="Devos D.P."/>
            <person name="Kaster A.-K."/>
            <person name="Ovreas L."/>
            <person name="Rohde M."/>
            <person name="Galperin M.Y."/>
            <person name="Jogler C."/>
        </authorList>
    </citation>
    <scope>NUCLEOTIDE SEQUENCE [LARGE SCALE GENOMIC DNA]</scope>
    <source>
        <strain evidence="2 3">Mal33</strain>
    </source>
</reference>
<dbReference type="EMBL" id="CP036318">
    <property type="protein sequence ID" value="QDV57296.1"/>
    <property type="molecule type" value="Genomic_DNA"/>
</dbReference>
<protein>
    <recommendedName>
        <fullName evidence="1">2Fe-2S ferredoxin-type domain-containing protein</fullName>
    </recommendedName>
</protein>
<organism evidence="2 3">
    <name type="scientific">Rosistilla oblonga</name>
    <dbReference type="NCBI Taxonomy" id="2527990"/>
    <lineage>
        <taxon>Bacteria</taxon>
        <taxon>Pseudomonadati</taxon>
        <taxon>Planctomycetota</taxon>
        <taxon>Planctomycetia</taxon>
        <taxon>Pirellulales</taxon>
        <taxon>Pirellulaceae</taxon>
        <taxon>Rosistilla</taxon>
    </lineage>
</organism>
<dbReference type="RefSeq" id="WP_145286555.1">
    <property type="nucleotide sequence ID" value="NZ_CP036318.1"/>
</dbReference>
<dbReference type="InterPro" id="IPR036010">
    <property type="entry name" value="2Fe-2S_ferredoxin-like_sf"/>
</dbReference>
<dbReference type="InterPro" id="IPR001041">
    <property type="entry name" value="2Fe-2S_ferredoxin-type"/>
</dbReference>
<dbReference type="SUPFAM" id="SSF54292">
    <property type="entry name" value="2Fe-2S ferredoxin-like"/>
    <property type="match status" value="1"/>
</dbReference>
<evidence type="ECO:0000313" key="2">
    <source>
        <dbReference type="EMBL" id="QDV57296.1"/>
    </source>
</evidence>
<dbReference type="CDD" id="cd00207">
    <property type="entry name" value="fer2"/>
    <property type="match status" value="1"/>
</dbReference>
<dbReference type="Gene3D" id="3.10.20.30">
    <property type="match status" value="1"/>
</dbReference>
<accession>A0A518IW34</accession>
<dbReference type="Proteomes" id="UP000316770">
    <property type="component" value="Chromosome"/>
</dbReference>